<dbReference type="EMBL" id="GGEC01062919">
    <property type="protein sequence ID" value="MBX43403.1"/>
    <property type="molecule type" value="Transcribed_RNA"/>
</dbReference>
<dbReference type="AlphaFoldDB" id="A0A2P2NLR3"/>
<accession>A0A2P2NLR3</accession>
<evidence type="ECO:0000313" key="1">
    <source>
        <dbReference type="EMBL" id="MBX43403.1"/>
    </source>
</evidence>
<organism evidence="1">
    <name type="scientific">Rhizophora mucronata</name>
    <name type="common">Asiatic mangrove</name>
    <dbReference type="NCBI Taxonomy" id="61149"/>
    <lineage>
        <taxon>Eukaryota</taxon>
        <taxon>Viridiplantae</taxon>
        <taxon>Streptophyta</taxon>
        <taxon>Embryophyta</taxon>
        <taxon>Tracheophyta</taxon>
        <taxon>Spermatophyta</taxon>
        <taxon>Magnoliopsida</taxon>
        <taxon>eudicotyledons</taxon>
        <taxon>Gunneridae</taxon>
        <taxon>Pentapetalae</taxon>
        <taxon>rosids</taxon>
        <taxon>fabids</taxon>
        <taxon>Malpighiales</taxon>
        <taxon>Rhizophoraceae</taxon>
        <taxon>Rhizophora</taxon>
    </lineage>
</organism>
<name>A0A2P2NLR3_RHIMU</name>
<sequence length="30" mass="3662">MQMANLGTILFFSRSFYQIFCWYYCLSSLK</sequence>
<reference evidence="1" key="1">
    <citation type="submission" date="2018-02" db="EMBL/GenBank/DDBJ databases">
        <title>Rhizophora mucronata_Transcriptome.</title>
        <authorList>
            <person name="Meera S.P."/>
            <person name="Sreeshan A."/>
            <person name="Augustine A."/>
        </authorList>
    </citation>
    <scope>NUCLEOTIDE SEQUENCE</scope>
    <source>
        <tissue evidence="1">Leaf</tissue>
    </source>
</reference>
<proteinExistence type="predicted"/>
<protein>
    <submittedName>
        <fullName evidence="1">Uncharacterized protein</fullName>
    </submittedName>
</protein>